<feature type="region of interest" description="Disordered" evidence="1">
    <location>
        <begin position="1"/>
        <end position="48"/>
    </location>
</feature>
<evidence type="ECO:0000313" key="3">
    <source>
        <dbReference type="Proteomes" id="UP001458880"/>
    </source>
</evidence>
<sequence>MKSNKPKRRIEDNDKEGAENKDQQTINFAEDLNEHHDVENELDEQHENRSSLFDEFWTEQETLFLISLYAEYQDELKLAKKETCVADNI</sequence>
<gene>
    <name evidence="2" type="ORF">QE152_g32067</name>
</gene>
<proteinExistence type="predicted"/>
<dbReference type="AlphaFoldDB" id="A0AAW1J0D2"/>
<feature type="compositionally biased region" description="Basic and acidic residues" evidence="1">
    <location>
        <begin position="32"/>
        <end position="48"/>
    </location>
</feature>
<feature type="compositionally biased region" description="Basic and acidic residues" evidence="1">
    <location>
        <begin position="9"/>
        <end position="22"/>
    </location>
</feature>
<evidence type="ECO:0000256" key="1">
    <source>
        <dbReference type="SAM" id="MobiDB-lite"/>
    </source>
</evidence>
<dbReference type="Proteomes" id="UP001458880">
    <property type="component" value="Unassembled WGS sequence"/>
</dbReference>
<comment type="caution">
    <text evidence="2">The sequence shown here is derived from an EMBL/GenBank/DDBJ whole genome shotgun (WGS) entry which is preliminary data.</text>
</comment>
<name>A0AAW1J0D2_POPJA</name>
<accession>A0AAW1J0D2</accession>
<organism evidence="2 3">
    <name type="scientific">Popillia japonica</name>
    <name type="common">Japanese beetle</name>
    <dbReference type="NCBI Taxonomy" id="7064"/>
    <lineage>
        <taxon>Eukaryota</taxon>
        <taxon>Metazoa</taxon>
        <taxon>Ecdysozoa</taxon>
        <taxon>Arthropoda</taxon>
        <taxon>Hexapoda</taxon>
        <taxon>Insecta</taxon>
        <taxon>Pterygota</taxon>
        <taxon>Neoptera</taxon>
        <taxon>Endopterygota</taxon>
        <taxon>Coleoptera</taxon>
        <taxon>Polyphaga</taxon>
        <taxon>Scarabaeiformia</taxon>
        <taxon>Scarabaeidae</taxon>
        <taxon>Rutelinae</taxon>
        <taxon>Popillia</taxon>
    </lineage>
</organism>
<reference evidence="2 3" key="1">
    <citation type="journal article" date="2024" name="BMC Genomics">
        <title>De novo assembly and annotation of Popillia japonica's genome with initial clues to its potential as an invasive pest.</title>
        <authorList>
            <person name="Cucini C."/>
            <person name="Boschi S."/>
            <person name="Funari R."/>
            <person name="Cardaioli E."/>
            <person name="Iannotti N."/>
            <person name="Marturano G."/>
            <person name="Paoli F."/>
            <person name="Bruttini M."/>
            <person name="Carapelli A."/>
            <person name="Frati F."/>
            <person name="Nardi F."/>
        </authorList>
    </citation>
    <scope>NUCLEOTIDE SEQUENCE [LARGE SCALE GENOMIC DNA]</scope>
    <source>
        <strain evidence="2">DMR45628</strain>
    </source>
</reference>
<protein>
    <submittedName>
        <fullName evidence="2">Uncharacterized protein</fullName>
    </submittedName>
</protein>
<keyword evidence="3" id="KW-1185">Reference proteome</keyword>
<dbReference type="EMBL" id="JASPKY010000460">
    <property type="protein sequence ID" value="KAK9696186.1"/>
    <property type="molecule type" value="Genomic_DNA"/>
</dbReference>
<evidence type="ECO:0000313" key="2">
    <source>
        <dbReference type="EMBL" id="KAK9696186.1"/>
    </source>
</evidence>